<accession>A0AAN1PRH2</accession>
<proteinExistence type="predicted"/>
<dbReference type="AlphaFoldDB" id="A0AAN1PRH2"/>
<name>A0AAN1PRH2_VIBVL</name>
<reference evidence="1 2" key="1">
    <citation type="submission" date="2017-01" db="EMBL/GenBank/DDBJ databases">
        <title>Complete Genome Sequence of Vibrio vulnificus FORC_053.</title>
        <authorList>
            <consortium name="Food-borne Pathogen Omics Research Center"/>
            <person name="Chung H.Y."/>
            <person name="Na E.J."/>
            <person name="Song J.S."/>
            <person name="Kim H."/>
            <person name="Lee J.-H."/>
            <person name="Ryu S."/>
            <person name="Choi S.H."/>
        </authorList>
    </citation>
    <scope>NUCLEOTIDE SEQUENCE [LARGE SCALE GENOMIC DNA]</scope>
    <source>
        <strain evidence="1 2">FORC_053</strain>
    </source>
</reference>
<evidence type="ECO:0000313" key="1">
    <source>
        <dbReference type="EMBL" id="AXX61468.1"/>
    </source>
</evidence>
<evidence type="ECO:0000313" key="2">
    <source>
        <dbReference type="Proteomes" id="UP000263418"/>
    </source>
</evidence>
<organism evidence="1 2">
    <name type="scientific">Vibrio vulnificus</name>
    <dbReference type="NCBI Taxonomy" id="672"/>
    <lineage>
        <taxon>Bacteria</taxon>
        <taxon>Pseudomonadati</taxon>
        <taxon>Pseudomonadota</taxon>
        <taxon>Gammaproteobacteria</taxon>
        <taxon>Vibrionales</taxon>
        <taxon>Vibrionaceae</taxon>
        <taxon>Vibrio</taxon>
    </lineage>
</organism>
<dbReference type="Proteomes" id="UP000263418">
    <property type="component" value="Chromosome 2"/>
</dbReference>
<sequence length="62" mass="7342">MACQTSWTCSKDKFSQRIDGLSRFDNNGFNKKRRVPRRFFAISSKRFAIETTYYFTAAKQYA</sequence>
<dbReference type="EMBL" id="CP019291">
    <property type="protein sequence ID" value="AXX61468.1"/>
    <property type="molecule type" value="Genomic_DNA"/>
</dbReference>
<gene>
    <name evidence="1" type="ORF">FORC53_3129</name>
</gene>
<protein>
    <submittedName>
        <fullName evidence="1">Uncharacterized protein</fullName>
    </submittedName>
</protein>